<comment type="caution">
    <text evidence="1">The sequence shown here is derived from an EMBL/GenBank/DDBJ whole genome shotgun (WGS) entry which is preliminary data.</text>
</comment>
<protein>
    <submittedName>
        <fullName evidence="1">Uncharacterized protein</fullName>
    </submittedName>
</protein>
<dbReference type="AlphaFoldDB" id="A0AAE3QRR7"/>
<sequence length="119" mass="14125">MITYRIEKYTLSKDRIVDVFLVNEPYQDLVAIKAYSDLEDLDEFIEWLEEMIAEQIPDFSLPGAIIVQGFLWGSVRSKIVELVMHGPCIEKEEFDTKEFLKLCYDWRTFLIEKREGKRP</sequence>
<dbReference type="RefSeq" id="WP_313981079.1">
    <property type="nucleotide sequence ID" value="NZ_JASJOS010000007.1"/>
</dbReference>
<evidence type="ECO:0000313" key="1">
    <source>
        <dbReference type="EMBL" id="MDJ1482233.1"/>
    </source>
</evidence>
<dbReference type="Proteomes" id="UP001241110">
    <property type="component" value="Unassembled WGS sequence"/>
</dbReference>
<proteinExistence type="predicted"/>
<organism evidence="1 2">
    <name type="scientific">Xanthocytophaga flava</name>
    <dbReference type="NCBI Taxonomy" id="3048013"/>
    <lineage>
        <taxon>Bacteria</taxon>
        <taxon>Pseudomonadati</taxon>
        <taxon>Bacteroidota</taxon>
        <taxon>Cytophagia</taxon>
        <taxon>Cytophagales</taxon>
        <taxon>Rhodocytophagaceae</taxon>
        <taxon>Xanthocytophaga</taxon>
    </lineage>
</organism>
<reference evidence="1" key="1">
    <citation type="submission" date="2023-05" db="EMBL/GenBank/DDBJ databases">
        <authorList>
            <person name="Zhang X."/>
        </authorList>
    </citation>
    <scope>NUCLEOTIDE SEQUENCE</scope>
    <source>
        <strain evidence="1">YF14B1</strain>
    </source>
</reference>
<gene>
    <name evidence="1" type="ORF">QNI16_17140</name>
</gene>
<evidence type="ECO:0000313" key="2">
    <source>
        <dbReference type="Proteomes" id="UP001241110"/>
    </source>
</evidence>
<name>A0AAE3QRR7_9BACT</name>
<accession>A0AAE3QRR7</accession>
<dbReference type="EMBL" id="JASJOS010000007">
    <property type="protein sequence ID" value="MDJ1482233.1"/>
    <property type="molecule type" value="Genomic_DNA"/>
</dbReference>